<dbReference type="Gene3D" id="2.40.30.10">
    <property type="entry name" value="Translation factors"/>
    <property type="match status" value="1"/>
</dbReference>
<organism evidence="5 6">
    <name type="scientific">Hydrogenophaga borbori</name>
    <dbReference type="NCBI Taxonomy" id="2294117"/>
    <lineage>
        <taxon>Bacteria</taxon>
        <taxon>Pseudomonadati</taxon>
        <taxon>Pseudomonadota</taxon>
        <taxon>Betaproteobacteria</taxon>
        <taxon>Burkholderiales</taxon>
        <taxon>Comamonadaceae</taxon>
        <taxon>Hydrogenophaga</taxon>
    </lineage>
</organism>
<comment type="caution">
    <text evidence="5">The sequence shown here is derived from an EMBL/GenBank/DDBJ whole genome shotgun (WGS) entry which is preliminary data.</text>
</comment>
<dbReference type="AlphaFoldDB" id="A0A372EE49"/>
<dbReference type="Proteomes" id="UP000261931">
    <property type="component" value="Unassembled WGS sequence"/>
</dbReference>
<dbReference type="InterPro" id="IPR036010">
    <property type="entry name" value="2Fe-2S_ferredoxin-like_sf"/>
</dbReference>
<dbReference type="PANTHER" id="PTHR47354">
    <property type="entry name" value="NADH OXIDOREDUCTASE HCR"/>
    <property type="match status" value="1"/>
</dbReference>
<dbReference type="PROSITE" id="PS00197">
    <property type="entry name" value="2FE2S_FER_1"/>
    <property type="match status" value="1"/>
</dbReference>
<feature type="domain" description="2Fe-2S ferredoxin-type" evidence="3">
    <location>
        <begin position="3"/>
        <end position="94"/>
    </location>
</feature>
<dbReference type="InterPro" id="IPR017927">
    <property type="entry name" value="FAD-bd_FR_type"/>
</dbReference>
<sequence>MGHTVEIRNDSGSQLFTCVSGERLLYAGLSGGADLPYGCATGTCGNCRATLLSGEVETLWKEAPGSRALKKEGEILLCQSTPLRNCVLEARAGDSRHQRDTPMTHQASVSSVARDEDGLAWVVLKLQRPMRFLAGQFVLVSIPGVEGFRAYSPAHDGADVVELALLVREKPGGGVSPLLCGQQQVGTQVTVFGPLGTAHVHPAQDHDMAVLVGGSGAGVALSLLDWAKATGHLSRHRLDVVCGLRTLRSQQVIERLVEAAKSASENLRVVVALSDEPADADLPQAIPGLTYERGFVHELASELLSTEEWKKRAVFVAGPPPMVEASMRMLLLRAKLSPTKIRYDSFS</sequence>
<dbReference type="SUPFAM" id="SSF54292">
    <property type="entry name" value="2Fe-2S ferredoxin-like"/>
    <property type="match status" value="1"/>
</dbReference>
<dbReference type="PROSITE" id="PS51384">
    <property type="entry name" value="FAD_FR"/>
    <property type="match status" value="1"/>
</dbReference>
<accession>A0A372EE49</accession>
<comment type="cofactor">
    <cofactor evidence="1">
        <name>FAD</name>
        <dbReference type="ChEBI" id="CHEBI:57692"/>
    </cofactor>
</comment>
<evidence type="ECO:0000259" key="3">
    <source>
        <dbReference type="PROSITE" id="PS51085"/>
    </source>
</evidence>
<dbReference type="InterPro" id="IPR050415">
    <property type="entry name" value="MRET"/>
</dbReference>
<dbReference type="GO" id="GO:0016491">
    <property type="term" value="F:oxidoreductase activity"/>
    <property type="evidence" value="ECO:0007669"/>
    <property type="project" value="InterPro"/>
</dbReference>
<evidence type="ECO:0000256" key="1">
    <source>
        <dbReference type="ARBA" id="ARBA00001974"/>
    </source>
</evidence>
<evidence type="ECO:0008006" key="7">
    <source>
        <dbReference type="Google" id="ProtNLM"/>
    </source>
</evidence>
<dbReference type="Pfam" id="PF00970">
    <property type="entry name" value="FAD_binding_6"/>
    <property type="match status" value="1"/>
</dbReference>
<dbReference type="PANTHER" id="PTHR47354:SF5">
    <property type="entry name" value="PROTEIN RFBI"/>
    <property type="match status" value="1"/>
</dbReference>
<keyword evidence="2" id="KW-0479">Metal-binding</keyword>
<dbReference type="InterPro" id="IPR001041">
    <property type="entry name" value="2Fe-2S_ferredoxin-type"/>
</dbReference>
<dbReference type="EMBL" id="QVLS01000017">
    <property type="protein sequence ID" value="RFP76164.1"/>
    <property type="molecule type" value="Genomic_DNA"/>
</dbReference>
<keyword evidence="2" id="KW-0408">Iron</keyword>
<evidence type="ECO:0000313" key="5">
    <source>
        <dbReference type="EMBL" id="RFP76164.1"/>
    </source>
</evidence>
<dbReference type="InterPro" id="IPR008333">
    <property type="entry name" value="Cbr1-like_FAD-bd_dom"/>
</dbReference>
<dbReference type="SUPFAM" id="SSF52343">
    <property type="entry name" value="Ferredoxin reductase-like, C-terminal NADP-linked domain"/>
    <property type="match status" value="1"/>
</dbReference>
<dbReference type="InterPro" id="IPR012675">
    <property type="entry name" value="Beta-grasp_dom_sf"/>
</dbReference>
<dbReference type="Gene3D" id="3.40.50.80">
    <property type="entry name" value="Nucleotide-binding domain of ferredoxin-NADP reductase (FNR) module"/>
    <property type="match status" value="1"/>
</dbReference>
<proteinExistence type="predicted"/>
<dbReference type="GO" id="GO:0051537">
    <property type="term" value="F:2 iron, 2 sulfur cluster binding"/>
    <property type="evidence" value="ECO:0007669"/>
    <property type="project" value="UniProtKB-KW"/>
</dbReference>
<protein>
    <recommendedName>
        <fullName evidence="7">Oxidoreductase</fullName>
    </recommendedName>
</protein>
<dbReference type="InterPro" id="IPR039261">
    <property type="entry name" value="FNR_nucleotide-bd"/>
</dbReference>
<evidence type="ECO:0000259" key="4">
    <source>
        <dbReference type="PROSITE" id="PS51384"/>
    </source>
</evidence>
<feature type="domain" description="FAD-binding FR-type" evidence="4">
    <location>
        <begin position="102"/>
        <end position="201"/>
    </location>
</feature>
<dbReference type="Pfam" id="PF00111">
    <property type="entry name" value="Fer2"/>
    <property type="match status" value="1"/>
</dbReference>
<reference evidence="5 6" key="1">
    <citation type="submission" date="2018-08" db="EMBL/GenBank/DDBJ databases">
        <title>Hydrogenophaga sp. LA-38 isolated from sludge.</title>
        <authorList>
            <person name="Im W.-T."/>
        </authorList>
    </citation>
    <scope>NUCLEOTIDE SEQUENCE [LARGE SCALE GENOMIC DNA]</scope>
    <source>
        <strain evidence="5 6">LA-38</strain>
    </source>
</reference>
<dbReference type="SUPFAM" id="SSF63380">
    <property type="entry name" value="Riboflavin synthase domain-like"/>
    <property type="match status" value="1"/>
</dbReference>
<dbReference type="InterPro" id="IPR006058">
    <property type="entry name" value="2Fe2S_fd_BS"/>
</dbReference>
<dbReference type="PRINTS" id="PR00410">
    <property type="entry name" value="PHEHYDRXLASE"/>
</dbReference>
<keyword evidence="6" id="KW-1185">Reference proteome</keyword>
<evidence type="ECO:0000256" key="2">
    <source>
        <dbReference type="ARBA" id="ARBA00022714"/>
    </source>
</evidence>
<keyword evidence="2" id="KW-0411">Iron-sulfur</keyword>
<dbReference type="InterPro" id="IPR017938">
    <property type="entry name" value="Riboflavin_synthase-like_b-brl"/>
</dbReference>
<dbReference type="Gene3D" id="3.10.20.30">
    <property type="match status" value="1"/>
</dbReference>
<name>A0A372EE49_9BURK</name>
<evidence type="ECO:0000313" key="6">
    <source>
        <dbReference type="Proteomes" id="UP000261931"/>
    </source>
</evidence>
<dbReference type="CDD" id="cd00207">
    <property type="entry name" value="fer2"/>
    <property type="match status" value="1"/>
</dbReference>
<dbReference type="PROSITE" id="PS51085">
    <property type="entry name" value="2FE2S_FER_2"/>
    <property type="match status" value="1"/>
</dbReference>
<gene>
    <name evidence="5" type="ORF">DY262_20530</name>
</gene>
<keyword evidence="2" id="KW-0001">2Fe-2S</keyword>